<keyword evidence="3" id="KW-1185">Reference proteome</keyword>
<dbReference type="Proteomes" id="UP001320326">
    <property type="component" value="Chromosome"/>
</dbReference>
<dbReference type="EMBL" id="AP023423">
    <property type="protein sequence ID" value="BCK88721.1"/>
    <property type="molecule type" value="Genomic_DNA"/>
</dbReference>
<dbReference type="AlphaFoldDB" id="A0AAN1XC27"/>
<feature type="chain" id="PRO_5042997885" description="Lipoprotein" evidence="1">
    <location>
        <begin position="17"/>
        <end position="212"/>
    </location>
</feature>
<proteinExistence type="predicted"/>
<evidence type="ECO:0008006" key="4">
    <source>
        <dbReference type="Google" id="ProtNLM"/>
    </source>
</evidence>
<organism evidence="2 3">
    <name type="scientific">Sideroxyarcus emersonii</name>
    <dbReference type="NCBI Taxonomy" id="2764705"/>
    <lineage>
        <taxon>Bacteria</taxon>
        <taxon>Pseudomonadati</taxon>
        <taxon>Pseudomonadota</taxon>
        <taxon>Betaproteobacteria</taxon>
        <taxon>Nitrosomonadales</taxon>
        <taxon>Gallionellaceae</taxon>
        <taxon>Sideroxyarcus</taxon>
    </lineage>
</organism>
<name>A0AAN1XC27_9PROT</name>
<reference evidence="2 3" key="1">
    <citation type="journal article" date="2022" name="Int. J. Syst. Evol. Microbiol.">
        <title>&lt;i&gt;Sideroxyarcus emersonii&lt;/i&gt; gen. nov. sp. nov., a neutrophilic, microaerobic iron- and thiosulfate-oxidizing bacterium isolated from iron-rich wetland sediment.</title>
        <authorList>
            <person name="Kato S."/>
            <person name="Itoh T."/>
            <person name="Iino T."/>
            <person name="Ohkuma M."/>
        </authorList>
    </citation>
    <scope>NUCLEOTIDE SEQUENCE [LARGE SCALE GENOMIC DNA]</scope>
    <source>
        <strain evidence="2 3">MIZ01</strain>
    </source>
</reference>
<accession>A0AAN1XC27</accession>
<dbReference type="PROSITE" id="PS51257">
    <property type="entry name" value="PROKAR_LIPOPROTEIN"/>
    <property type="match status" value="1"/>
</dbReference>
<dbReference type="RefSeq" id="WP_237247229.1">
    <property type="nucleotide sequence ID" value="NZ_AP023423.1"/>
</dbReference>
<feature type="signal peptide" evidence="1">
    <location>
        <begin position="1"/>
        <end position="16"/>
    </location>
</feature>
<gene>
    <name evidence="2" type="ORF">MIZ01_2527</name>
</gene>
<dbReference type="KEGG" id="seme:MIZ01_2527"/>
<evidence type="ECO:0000313" key="3">
    <source>
        <dbReference type="Proteomes" id="UP001320326"/>
    </source>
</evidence>
<keyword evidence="1" id="KW-0732">Signal</keyword>
<evidence type="ECO:0000256" key="1">
    <source>
        <dbReference type="SAM" id="SignalP"/>
    </source>
</evidence>
<evidence type="ECO:0000313" key="2">
    <source>
        <dbReference type="EMBL" id="BCK88721.1"/>
    </source>
</evidence>
<sequence length="212" mass="23743">MNRTLVVMLLCLSASACGTYGESRIAQVDSKTGLLQSDREVAVARVVVSKKLALGPYQDLVVISKDDFSPMNSNFKTDNVKQLRALNYFRDVIGFDDLQQLVVSNNLQNKVTTLSNWGGVRDLYRSYKPFLVIHFKCIESGDIFYRLTVTNPDTLENVFVSEVEVHSKVGYGLMGLFTLGAGMNSGNRCTGYDSDTRYPLFNSLILWINQNK</sequence>
<protein>
    <recommendedName>
        <fullName evidence="4">Lipoprotein</fullName>
    </recommendedName>
</protein>